<evidence type="ECO:0000313" key="4">
    <source>
        <dbReference type="Proteomes" id="UP000271678"/>
    </source>
</evidence>
<reference evidence="3 4" key="1">
    <citation type="submission" date="2018-11" db="EMBL/GenBank/DDBJ databases">
        <title>Draft genome of Simplicispira Flexivirga sp. BO-16.</title>
        <authorList>
            <person name="Im W.T."/>
        </authorList>
    </citation>
    <scope>NUCLEOTIDE SEQUENCE [LARGE SCALE GENOMIC DNA]</scope>
    <source>
        <strain evidence="3 4">BO-16</strain>
    </source>
</reference>
<sequence>MAGQTVRPSRQTGWSITPAFLRAAVAAAVLVGLAVAFGRADLLVLGTPLLIVTVWTLATRPRAIPDITGTVSTTSPVEGTTQAWTIRVSGCDTAEQFSAYVGDHRLLTLTPDLSALSASLRDGSCVTTLRWRSNRWGTHQILGSRLAVFGPWGGYRYGAVDLPSITVATMPEIARFDSTRGLPHPHGLIGVNRSNMRADGTEFADIRQVQPGDRLRRIHWPVSARTGTLHVRTSFAEQDTEILIVLDASTDVGDSNVDAGEQSSLDLGVRASAGLATYFLGRGDRVGLEVVGGMRPTRVPIGMGVLHRRRLLDCLSGVERGLGGASFQRAAVRSHVHAGGMLLLISPLLSPMPLTLAAELARRGITVLVVDCFPGMPADTDRETALAVRVRLLERRREISAIERLGVPVVRWQGPGSLDPVLARLSARPQPRAVQR</sequence>
<dbReference type="EMBL" id="RJJQ01000011">
    <property type="protein sequence ID" value="RNI21354.1"/>
    <property type="molecule type" value="Genomic_DNA"/>
</dbReference>
<keyword evidence="1" id="KW-0472">Membrane</keyword>
<gene>
    <name evidence="3" type="ORF">EFY87_11795</name>
</gene>
<evidence type="ECO:0000256" key="1">
    <source>
        <dbReference type="SAM" id="Phobius"/>
    </source>
</evidence>
<dbReference type="PANTHER" id="PTHR33608">
    <property type="entry name" value="BLL2464 PROTEIN"/>
    <property type="match status" value="1"/>
</dbReference>
<accession>A0A3M9M6Z2</accession>
<feature type="transmembrane region" description="Helical" evidence="1">
    <location>
        <begin position="20"/>
        <end position="37"/>
    </location>
</feature>
<dbReference type="OrthoDB" id="9776116at2"/>
<comment type="caution">
    <text evidence="3">The sequence shown here is derived from an EMBL/GenBank/DDBJ whole genome shotgun (WGS) entry which is preliminary data.</text>
</comment>
<evidence type="ECO:0000313" key="3">
    <source>
        <dbReference type="EMBL" id="RNI21354.1"/>
    </source>
</evidence>
<keyword evidence="4" id="KW-1185">Reference proteome</keyword>
<feature type="domain" description="DUF58" evidence="2">
    <location>
        <begin position="205"/>
        <end position="369"/>
    </location>
</feature>
<dbReference type="RefSeq" id="WP_123271670.1">
    <property type="nucleotide sequence ID" value="NZ_RJJQ01000011.1"/>
</dbReference>
<organism evidence="3 4">
    <name type="scientific">Flexivirga caeni</name>
    <dbReference type="NCBI Taxonomy" id="2294115"/>
    <lineage>
        <taxon>Bacteria</taxon>
        <taxon>Bacillati</taxon>
        <taxon>Actinomycetota</taxon>
        <taxon>Actinomycetes</taxon>
        <taxon>Micrococcales</taxon>
        <taxon>Dermacoccaceae</taxon>
        <taxon>Flexivirga</taxon>
    </lineage>
</organism>
<keyword evidence="1" id="KW-0812">Transmembrane</keyword>
<dbReference type="Proteomes" id="UP000271678">
    <property type="component" value="Unassembled WGS sequence"/>
</dbReference>
<dbReference type="AlphaFoldDB" id="A0A3M9M6Z2"/>
<dbReference type="Pfam" id="PF01882">
    <property type="entry name" value="DUF58"/>
    <property type="match status" value="1"/>
</dbReference>
<dbReference type="InterPro" id="IPR002881">
    <property type="entry name" value="DUF58"/>
</dbReference>
<evidence type="ECO:0000259" key="2">
    <source>
        <dbReference type="Pfam" id="PF01882"/>
    </source>
</evidence>
<name>A0A3M9M6Z2_9MICO</name>
<feature type="transmembrane region" description="Helical" evidence="1">
    <location>
        <begin position="42"/>
        <end position="58"/>
    </location>
</feature>
<dbReference type="PANTHER" id="PTHR33608:SF14">
    <property type="entry name" value="POSSIBLE CONSERVED SECRETED PROTEIN"/>
    <property type="match status" value="1"/>
</dbReference>
<protein>
    <submittedName>
        <fullName evidence="3">DUF58 domain-containing protein</fullName>
    </submittedName>
</protein>
<proteinExistence type="predicted"/>
<keyword evidence="1" id="KW-1133">Transmembrane helix</keyword>